<dbReference type="Proteomes" id="UP000199666">
    <property type="component" value="Unassembled WGS sequence"/>
</dbReference>
<reference evidence="2 3" key="1">
    <citation type="submission" date="2016-10" db="EMBL/GenBank/DDBJ databases">
        <authorList>
            <person name="de Groot N.N."/>
        </authorList>
    </citation>
    <scope>NUCLEOTIDE SEQUENCE [LARGE SCALE GENOMIC DNA]</scope>
    <source>
        <strain evidence="2 3">DSM 18684</strain>
    </source>
</reference>
<organism evidence="2 3">
    <name type="scientific">Pedobacter insulae</name>
    <dbReference type="NCBI Taxonomy" id="414048"/>
    <lineage>
        <taxon>Bacteria</taxon>
        <taxon>Pseudomonadati</taxon>
        <taxon>Bacteroidota</taxon>
        <taxon>Sphingobacteriia</taxon>
        <taxon>Sphingobacteriales</taxon>
        <taxon>Sphingobacteriaceae</taxon>
        <taxon>Pedobacter</taxon>
    </lineage>
</organism>
<accession>A0A1I2SUM0</accession>
<evidence type="ECO:0000313" key="3">
    <source>
        <dbReference type="Proteomes" id="UP000199666"/>
    </source>
</evidence>
<feature type="chain" id="PRO_5011458624" description="Alpha/beta hydrolase" evidence="1">
    <location>
        <begin position="19"/>
        <end position="139"/>
    </location>
</feature>
<keyword evidence="3" id="KW-1185">Reference proteome</keyword>
<feature type="signal peptide" evidence="1">
    <location>
        <begin position="1"/>
        <end position="18"/>
    </location>
</feature>
<name>A0A1I2SUM0_9SPHI</name>
<protein>
    <recommendedName>
        <fullName evidence="4">Alpha/beta hydrolase</fullName>
    </recommendedName>
</protein>
<evidence type="ECO:0008006" key="4">
    <source>
        <dbReference type="Google" id="ProtNLM"/>
    </source>
</evidence>
<sequence>MKILALIFSFLITTSVYAQDITGQWNGVLNVQGMQLRVVFHVQKTDAGLVTTMDSPDQQAKGIPTQATTFENSVLKIIAPKIGLEYEGKLASDQTIQGNFKQGGQTFAMVLSRNSTPALVRPQNRDEELFAHKPFLVLL</sequence>
<dbReference type="RefSeq" id="WP_143095893.1">
    <property type="nucleotide sequence ID" value="NZ_FOPP01000001.1"/>
</dbReference>
<keyword evidence="1" id="KW-0732">Signal</keyword>
<dbReference type="OrthoDB" id="9809549at2"/>
<evidence type="ECO:0000256" key="1">
    <source>
        <dbReference type="SAM" id="SignalP"/>
    </source>
</evidence>
<proteinExistence type="predicted"/>
<evidence type="ECO:0000313" key="2">
    <source>
        <dbReference type="EMBL" id="SFG56442.1"/>
    </source>
</evidence>
<dbReference type="STRING" id="414048.SAMN04489864_10165"/>
<dbReference type="AlphaFoldDB" id="A0A1I2SUM0"/>
<dbReference type="EMBL" id="FOPP01000001">
    <property type="protein sequence ID" value="SFG56442.1"/>
    <property type="molecule type" value="Genomic_DNA"/>
</dbReference>
<gene>
    <name evidence="2" type="ORF">SAMN04489864_10165</name>
</gene>